<protein>
    <submittedName>
        <fullName evidence="1">Uncharacterized protein</fullName>
    </submittedName>
</protein>
<sequence length="45" mass="5130">MSDACILQIGKSVIYYIDTPLTLEQYLFGKVGICLKKENIFSMEL</sequence>
<evidence type="ECO:0000313" key="1">
    <source>
        <dbReference type="EMBL" id="EDP14319.1"/>
    </source>
</evidence>
<dbReference type="Proteomes" id="UP000005396">
    <property type="component" value="Unassembled WGS sequence"/>
</dbReference>
<proteinExistence type="predicted"/>
<reference evidence="1 2" key="2">
    <citation type="submission" date="2007-09" db="EMBL/GenBank/DDBJ databases">
        <title>Draft genome sequence of Clostridium bolteae (ATCC BAA-613).</title>
        <authorList>
            <person name="Sudarsanam P."/>
            <person name="Ley R."/>
            <person name="Guruge J."/>
            <person name="Turnbaugh P.J."/>
            <person name="Mahowald M."/>
            <person name="Liep D."/>
            <person name="Gordon J."/>
        </authorList>
    </citation>
    <scope>NUCLEOTIDE SEQUENCE [LARGE SCALE GENOMIC DNA]</scope>
    <source>
        <strain evidence="2">ATCC BAA-613 / DSM 15670 / CCUG 46953 / JCM 12243 / WAL 16351</strain>
    </source>
</reference>
<evidence type="ECO:0000313" key="2">
    <source>
        <dbReference type="Proteomes" id="UP000005396"/>
    </source>
</evidence>
<dbReference type="AlphaFoldDB" id="A8RZS1"/>
<reference evidence="1 2" key="1">
    <citation type="submission" date="2007-08" db="EMBL/GenBank/DDBJ databases">
        <authorList>
            <person name="Fulton L."/>
            <person name="Clifton S."/>
            <person name="Fulton B."/>
            <person name="Xu J."/>
            <person name="Minx P."/>
            <person name="Pepin K.H."/>
            <person name="Johnson M."/>
            <person name="Thiruvilangam P."/>
            <person name="Bhonagiri V."/>
            <person name="Nash W.E."/>
            <person name="Mardis E.R."/>
            <person name="Wilson R.K."/>
        </authorList>
    </citation>
    <scope>NUCLEOTIDE SEQUENCE [LARGE SCALE GENOMIC DNA]</scope>
    <source>
        <strain evidence="2">ATCC BAA-613 / DSM 15670 / CCUG 46953 / JCM 12243 / WAL 16351</strain>
    </source>
</reference>
<organism evidence="1 2">
    <name type="scientific">Enterocloster bolteae (strain ATCC BAA-613 / DSM 15670 / CCUG 46953 / JCM 12243 / WAL 16351)</name>
    <name type="common">Clostridium bolteae</name>
    <dbReference type="NCBI Taxonomy" id="411902"/>
    <lineage>
        <taxon>Bacteria</taxon>
        <taxon>Bacillati</taxon>
        <taxon>Bacillota</taxon>
        <taxon>Clostridia</taxon>
        <taxon>Lachnospirales</taxon>
        <taxon>Lachnospiraceae</taxon>
        <taxon>Enterocloster</taxon>
    </lineage>
</organism>
<dbReference type="HOGENOM" id="CLU_3198018_0_0_9"/>
<accession>A8RZS1</accession>
<name>A8RZS1_ENTBW</name>
<dbReference type="PaxDb" id="411902-CLOBOL_05487"/>
<comment type="caution">
    <text evidence="1">The sequence shown here is derived from an EMBL/GenBank/DDBJ whole genome shotgun (WGS) entry which is preliminary data.</text>
</comment>
<gene>
    <name evidence="1" type="ORF">CLOBOL_05487</name>
</gene>
<dbReference type="EMBL" id="ABCC02000040">
    <property type="protein sequence ID" value="EDP14319.1"/>
    <property type="molecule type" value="Genomic_DNA"/>
</dbReference>